<dbReference type="Pfam" id="PF04230">
    <property type="entry name" value="PS_pyruv_trans"/>
    <property type="match status" value="1"/>
</dbReference>
<dbReference type="InterPro" id="IPR007345">
    <property type="entry name" value="Polysacch_pyruvyl_Trfase"/>
</dbReference>
<proteinExistence type="predicted"/>
<dbReference type="Proteomes" id="UP001499967">
    <property type="component" value="Unassembled WGS sequence"/>
</dbReference>
<reference evidence="3 4" key="1">
    <citation type="journal article" date="2019" name="Int. J. Syst. Evol. Microbiol.">
        <title>The Global Catalogue of Microorganisms (GCM) 10K type strain sequencing project: providing services to taxonomists for standard genome sequencing and annotation.</title>
        <authorList>
            <consortium name="The Broad Institute Genomics Platform"/>
            <consortium name="The Broad Institute Genome Sequencing Center for Infectious Disease"/>
            <person name="Wu L."/>
            <person name="Ma J."/>
        </authorList>
    </citation>
    <scope>NUCLEOTIDE SEQUENCE [LARGE SCALE GENOMIC DNA]</scope>
    <source>
        <strain evidence="3 4">JCM 11117</strain>
    </source>
</reference>
<evidence type="ECO:0000259" key="2">
    <source>
        <dbReference type="Pfam" id="PF04230"/>
    </source>
</evidence>
<keyword evidence="4" id="KW-1185">Reference proteome</keyword>
<evidence type="ECO:0000313" key="4">
    <source>
        <dbReference type="Proteomes" id="UP001499967"/>
    </source>
</evidence>
<sequence length="447" mass="47241">MTRSGPDAPVHIVVQNGEHWMRNIGDLAMLTVTLGRVRERWPDAVVHVMTSAPTLLQAYHRDVRPISDGRLPRVLAEPLAAAGSRLGPGVAGFASVASLRAREDLRAVVRRLRGRPERAPYAEPADAGEPDGTGPDISTRPAVAAALREASLVLAIGGGYMNDVDPWQFHRTLDLLSYGVRHGIPTAMVGQGLGPLTDPALRERAAAVLPGVDVIALREDRVGPDLLAGLGVPTGRIVVSGDDAIELAYGVRQDAPGTALGVCLRVAGYSPVGARAQEAVGRAVRAVAGGFAARLAPLVISEQGGEDRRSTLPLVAPYPDVAPVQGRFTTPEDVARRVGRCRVVVTGAYHLAVFALAQGIPVVGLSSSRYYDDKLLGLTAMFGGEGLELVRLDDSELEGRVASAARAAWERAPELRSGLRERASAQIELGRAAYERVFSLVDGAPIP</sequence>
<feature type="region of interest" description="Disordered" evidence="1">
    <location>
        <begin position="116"/>
        <end position="136"/>
    </location>
</feature>
<dbReference type="RefSeq" id="WP_343946714.1">
    <property type="nucleotide sequence ID" value="NZ_BAAAHP010000309.1"/>
</dbReference>
<gene>
    <name evidence="3" type="ORF">GCM10009559_76090</name>
</gene>
<accession>A0ABN1NH49</accession>
<feature type="domain" description="Polysaccharide pyruvyl transferase" evidence="2">
    <location>
        <begin position="23"/>
        <end position="368"/>
    </location>
</feature>
<dbReference type="EMBL" id="BAAAHP010000309">
    <property type="protein sequence ID" value="GAA0907384.1"/>
    <property type="molecule type" value="Genomic_DNA"/>
</dbReference>
<evidence type="ECO:0000256" key="1">
    <source>
        <dbReference type="SAM" id="MobiDB-lite"/>
    </source>
</evidence>
<evidence type="ECO:0000313" key="3">
    <source>
        <dbReference type="EMBL" id="GAA0907384.1"/>
    </source>
</evidence>
<dbReference type="PANTHER" id="PTHR36836:SF1">
    <property type="entry name" value="COLANIC ACID BIOSYNTHESIS PROTEIN WCAK"/>
    <property type="match status" value="1"/>
</dbReference>
<comment type="caution">
    <text evidence="3">The sequence shown here is derived from an EMBL/GenBank/DDBJ whole genome shotgun (WGS) entry which is preliminary data.</text>
</comment>
<protein>
    <recommendedName>
        <fullName evidence="2">Polysaccharide pyruvyl transferase domain-containing protein</fullName>
    </recommendedName>
</protein>
<dbReference type="PANTHER" id="PTHR36836">
    <property type="entry name" value="COLANIC ACID BIOSYNTHESIS PROTEIN WCAK"/>
    <property type="match status" value="1"/>
</dbReference>
<name>A0ABN1NH49_9PSEU</name>
<organism evidence="3 4">
    <name type="scientific">Pseudonocardia zijingensis</name>
    <dbReference type="NCBI Taxonomy" id="153376"/>
    <lineage>
        <taxon>Bacteria</taxon>
        <taxon>Bacillati</taxon>
        <taxon>Actinomycetota</taxon>
        <taxon>Actinomycetes</taxon>
        <taxon>Pseudonocardiales</taxon>
        <taxon>Pseudonocardiaceae</taxon>
        <taxon>Pseudonocardia</taxon>
    </lineage>
</organism>